<dbReference type="EMBL" id="GGEC01055739">
    <property type="protein sequence ID" value="MBX36223.1"/>
    <property type="molecule type" value="Transcribed_RNA"/>
</dbReference>
<reference evidence="1" key="1">
    <citation type="submission" date="2018-02" db="EMBL/GenBank/DDBJ databases">
        <title>Rhizophora mucronata_Transcriptome.</title>
        <authorList>
            <person name="Meera S.P."/>
            <person name="Sreeshan A."/>
            <person name="Augustine A."/>
        </authorList>
    </citation>
    <scope>NUCLEOTIDE SEQUENCE</scope>
    <source>
        <tissue evidence="1">Leaf</tissue>
    </source>
</reference>
<accession>A0A2P2N163</accession>
<sequence length="37" mass="4587">MLMIHVAKDCYLQIPAKPSWLLTKYFVMIWIFHQWPH</sequence>
<dbReference type="AlphaFoldDB" id="A0A2P2N163"/>
<evidence type="ECO:0000313" key="1">
    <source>
        <dbReference type="EMBL" id="MBX36223.1"/>
    </source>
</evidence>
<name>A0A2P2N163_RHIMU</name>
<proteinExistence type="predicted"/>
<organism evidence="1">
    <name type="scientific">Rhizophora mucronata</name>
    <name type="common">Asiatic mangrove</name>
    <dbReference type="NCBI Taxonomy" id="61149"/>
    <lineage>
        <taxon>Eukaryota</taxon>
        <taxon>Viridiplantae</taxon>
        <taxon>Streptophyta</taxon>
        <taxon>Embryophyta</taxon>
        <taxon>Tracheophyta</taxon>
        <taxon>Spermatophyta</taxon>
        <taxon>Magnoliopsida</taxon>
        <taxon>eudicotyledons</taxon>
        <taxon>Gunneridae</taxon>
        <taxon>Pentapetalae</taxon>
        <taxon>rosids</taxon>
        <taxon>fabids</taxon>
        <taxon>Malpighiales</taxon>
        <taxon>Rhizophoraceae</taxon>
        <taxon>Rhizophora</taxon>
    </lineage>
</organism>
<protein>
    <submittedName>
        <fullName evidence="1">Uncharacterized protein</fullName>
    </submittedName>
</protein>